<evidence type="ECO:0000313" key="6">
    <source>
        <dbReference type="Proteomes" id="UP000596074"/>
    </source>
</evidence>
<dbReference type="CDD" id="cd17517">
    <property type="entry name" value="RMtype1_S_EcoKI_StySPI-TRD2-CR2_like"/>
    <property type="match status" value="1"/>
</dbReference>
<evidence type="ECO:0000256" key="3">
    <source>
        <dbReference type="ARBA" id="ARBA00023125"/>
    </source>
</evidence>
<dbReference type="GO" id="GO:0009307">
    <property type="term" value="P:DNA restriction-modification system"/>
    <property type="evidence" value="ECO:0007669"/>
    <property type="project" value="UniProtKB-KW"/>
</dbReference>
<reference evidence="5 6" key="1">
    <citation type="submission" date="2019-11" db="EMBL/GenBank/DDBJ databases">
        <title>Venatorbacter sp. nov. a predator of Campylobacter and other Gram-negative bacteria.</title>
        <authorList>
            <person name="Saeedi A."/>
            <person name="Cummings N.J."/>
            <person name="Connerton I.F."/>
            <person name="Connerton P.L."/>
        </authorList>
    </citation>
    <scope>NUCLEOTIDE SEQUENCE [LARGE SCALE GENOMIC DNA]</scope>
    <source>
        <strain evidence="5">XL5</strain>
    </source>
</reference>
<accession>A0A9X7UW55</accession>
<protein>
    <recommendedName>
        <fullName evidence="4">Type I restriction modification DNA specificity domain-containing protein</fullName>
    </recommendedName>
</protein>
<name>A0A9X7UW55_9GAMM</name>
<sequence>MSVDSKVVCFEYLLSEKPRNGLYKNKDFQGRGSRWIKMSDVYGKEFLDSQETELIEVDEGEIDKFGCKEGDLLFGRTSLNLEGIGDCILVMYVEDVPIFESNLFRVRFDRNKAYPLFYYYYFKSNFGRQAIQGIAKQTAATSITSSDFVKLQVPYVSLDYQIKVADILYRFDEKIQLNRQINQTLEQMAQAIFQSWFVDFEPVKAKIATRQDWLARQAAQSDAHDDAPQFSSPVCYAHEFADAAAPAPATQADLETFMNRAAMCAISGKTDADLDAMPAADYQRLYHTASLFPDELVESELGEIPKGWEVGSLKSLCVRIESGGTPKRTEPNYWGGDVKWLTSGEVRESLVFDTKEKISLDGLSNSSAKLWPKYTTVIAMYGATAGQICLLLEEMSANQACCGLIPYEYSESFLYLNSLSASSDLASKASGSAQQNLNKGLIENHKVLNPDIAVLSVFQETVGVFFSESESMVRNIQVLSDIRDSLLPKLLSGELDISALTDLSDNAAEPGAAHD</sequence>
<dbReference type="InterPro" id="IPR000055">
    <property type="entry name" value="Restrct_endonuc_typeI_TRD"/>
</dbReference>
<keyword evidence="3" id="KW-0238">DNA-binding</keyword>
<dbReference type="PANTHER" id="PTHR30408">
    <property type="entry name" value="TYPE-1 RESTRICTION ENZYME ECOKI SPECIFICITY PROTEIN"/>
    <property type="match status" value="1"/>
</dbReference>
<feature type="domain" description="Type I restriction modification DNA specificity" evidence="4">
    <location>
        <begin position="305"/>
        <end position="448"/>
    </location>
</feature>
<dbReference type="GO" id="GO:0003677">
    <property type="term" value="F:DNA binding"/>
    <property type="evidence" value="ECO:0007669"/>
    <property type="project" value="UniProtKB-KW"/>
</dbReference>
<dbReference type="InterPro" id="IPR044946">
    <property type="entry name" value="Restrct_endonuc_typeI_TRD_sf"/>
</dbReference>
<keyword evidence="2" id="KW-0680">Restriction system</keyword>
<dbReference type="Proteomes" id="UP000596074">
    <property type="component" value="Chromosome"/>
</dbReference>
<evidence type="ECO:0000256" key="2">
    <source>
        <dbReference type="ARBA" id="ARBA00022747"/>
    </source>
</evidence>
<dbReference type="REBASE" id="479485">
    <property type="entry name" value="S.ObaxL5ORF5680P"/>
</dbReference>
<dbReference type="PANTHER" id="PTHR30408:SF13">
    <property type="entry name" value="TYPE I RESTRICTION ENZYME HINDI SPECIFICITY SUBUNIT"/>
    <property type="match status" value="1"/>
</dbReference>
<evidence type="ECO:0000313" key="5">
    <source>
        <dbReference type="EMBL" id="QQD24003.1"/>
    </source>
</evidence>
<gene>
    <name evidence="5" type="ORF">GJQ55_05685</name>
</gene>
<dbReference type="RefSeq" id="WP_228346555.1">
    <property type="nucleotide sequence ID" value="NZ_CP046056.1"/>
</dbReference>
<dbReference type="AlphaFoldDB" id="A0A9X7UW55"/>
<dbReference type="InterPro" id="IPR052021">
    <property type="entry name" value="Type-I_RS_S_subunit"/>
</dbReference>
<dbReference type="KEGG" id="vcw:GJQ55_05685"/>
<comment type="similarity">
    <text evidence="1">Belongs to the type-I restriction system S methylase family.</text>
</comment>
<proteinExistence type="inferred from homology"/>
<dbReference type="SUPFAM" id="SSF116734">
    <property type="entry name" value="DNA methylase specificity domain"/>
    <property type="match status" value="2"/>
</dbReference>
<keyword evidence="6" id="KW-1185">Reference proteome</keyword>
<evidence type="ECO:0000256" key="1">
    <source>
        <dbReference type="ARBA" id="ARBA00010923"/>
    </source>
</evidence>
<dbReference type="Pfam" id="PF01420">
    <property type="entry name" value="Methylase_S"/>
    <property type="match status" value="2"/>
</dbReference>
<organism evidence="5 6">
    <name type="scientific">Venatoribacter cucullus</name>
    <dbReference type="NCBI Taxonomy" id="2661630"/>
    <lineage>
        <taxon>Bacteria</taxon>
        <taxon>Pseudomonadati</taxon>
        <taxon>Pseudomonadota</taxon>
        <taxon>Gammaproteobacteria</taxon>
        <taxon>Oceanospirillales</taxon>
        <taxon>Oceanospirillaceae</taxon>
        <taxon>Venatoribacter</taxon>
    </lineage>
</organism>
<dbReference type="Gene3D" id="3.90.220.20">
    <property type="entry name" value="DNA methylase specificity domains"/>
    <property type="match status" value="2"/>
</dbReference>
<feature type="domain" description="Type I restriction modification DNA specificity" evidence="4">
    <location>
        <begin position="29"/>
        <end position="187"/>
    </location>
</feature>
<evidence type="ECO:0000259" key="4">
    <source>
        <dbReference type="Pfam" id="PF01420"/>
    </source>
</evidence>
<dbReference type="EMBL" id="CP046056">
    <property type="protein sequence ID" value="QQD24003.1"/>
    <property type="molecule type" value="Genomic_DNA"/>
</dbReference>